<comment type="caution">
    <text evidence="2">The sequence shown here is derived from an EMBL/GenBank/DDBJ whole genome shotgun (WGS) entry which is preliminary data.</text>
</comment>
<evidence type="ECO:0000313" key="2">
    <source>
        <dbReference type="EMBL" id="CAK9147169.1"/>
    </source>
</evidence>
<evidence type="ECO:0000313" key="3">
    <source>
        <dbReference type="Proteomes" id="UP001642360"/>
    </source>
</evidence>
<proteinExistence type="predicted"/>
<dbReference type="AlphaFoldDB" id="A0ABC8RQI2"/>
<dbReference type="EMBL" id="CAUOFW020001649">
    <property type="protein sequence ID" value="CAK9147169.1"/>
    <property type="molecule type" value="Genomic_DNA"/>
</dbReference>
<reference evidence="2 3" key="1">
    <citation type="submission" date="2024-02" db="EMBL/GenBank/DDBJ databases">
        <authorList>
            <person name="Vignale AGUSTIN F."/>
            <person name="Sosa J E."/>
            <person name="Modenutti C."/>
        </authorList>
    </citation>
    <scope>NUCLEOTIDE SEQUENCE [LARGE SCALE GENOMIC DNA]</scope>
</reference>
<evidence type="ECO:0000256" key="1">
    <source>
        <dbReference type="SAM" id="MobiDB-lite"/>
    </source>
</evidence>
<protein>
    <submittedName>
        <fullName evidence="2">Uncharacterized protein</fullName>
    </submittedName>
</protein>
<dbReference type="Proteomes" id="UP001642360">
    <property type="component" value="Unassembled WGS sequence"/>
</dbReference>
<accession>A0ABC8RQI2</accession>
<feature type="region of interest" description="Disordered" evidence="1">
    <location>
        <begin position="1"/>
        <end position="21"/>
    </location>
</feature>
<sequence length="260" mass="28370">MNKGKSILLEDPKKRQNTSSPKLLQFAIDTHNAISQSSKKVKTPPADIDAEVLDVAKDQGTKEVPLVRKKKTTSSPTNALEDISKKTTLPLNPVILEKAQDTLPSLSDSGDIPLSQLKAQDTLPSLSDSEDIPLSQLVPSTQQIDKRFKVAAKEMLATIVMTTPVSQFMPLFTIEDHIATNHPFSLANMGGNLEEQTNIEHITLSLAIPVEGPINHSNLVVLQQHPLSPPSPVQEEVSHEDPSTRTPLIDLLIEPSNQPD</sequence>
<organism evidence="2 3">
    <name type="scientific">Ilex paraguariensis</name>
    <name type="common">yerba mate</name>
    <dbReference type="NCBI Taxonomy" id="185542"/>
    <lineage>
        <taxon>Eukaryota</taxon>
        <taxon>Viridiplantae</taxon>
        <taxon>Streptophyta</taxon>
        <taxon>Embryophyta</taxon>
        <taxon>Tracheophyta</taxon>
        <taxon>Spermatophyta</taxon>
        <taxon>Magnoliopsida</taxon>
        <taxon>eudicotyledons</taxon>
        <taxon>Gunneridae</taxon>
        <taxon>Pentapetalae</taxon>
        <taxon>asterids</taxon>
        <taxon>campanulids</taxon>
        <taxon>Aquifoliales</taxon>
        <taxon>Aquifoliaceae</taxon>
        <taxon>Ilex</taxon>
    </lineage>
</organism>
<gene>
    <name evidence="2" type="ORF">ILEXP_LOCUS15051</name>
</gene>
<keyword evidence="3" id="KW-1185">Reference proteome</keyword>
<name>A0ABC8RQI2_9AQUA</name>
<feature type="region of interest" description="Disordered" evidence="1">
    <location>
        <begin position="225"/>
        <end position="247"/>
    </location>
</feature>